<sequence length="271" mass="30594">MLLPDETYEDYKQRLNSLDSAVANISHNSSLSTEYNNNSNNSNNNLKSISKRPKESQIKSKYSSSKGSCASCVGADGGSGGGVAFRKIDEFFNNIPDLETDKLPYLLFTEHLKQHDVVRNENNDDVNNKCDMVACCAAKQKSKFTIIPLAEDPTFIRTCEKYIQHYKLRPDFFCQYYKAISNSNTSSSEKYSKTKSSSNQKCSLPSVPTIHVADESVQRFAQRTAIYTLPLAKRKIKYANDFPALKTEYIIDACPINSKTVRKENKESRKD</sequence>
<protein>
    <submittedName>
        <fullName evidence="2">Uncharacterized protein</fullName>
    </submittedName>
</protein>
<keyword evidence="3" id="KW-1185">Reference proteome</keyword>
<evidence type="ECO:0000256" key="1">
    <source>
        <dbReference type="SAM" id="MobiDB-lite"/>
    </source>
</evidence>
<dbReference type="Proteomes" id="UP000078200">
    <property type="component" value="Unassembled WGS sequence"/>
</dbReference>
<dbReference type="EnsemblMetazoa" id="GAUT009946-RA">
    <property type="protein sequence ID" value="GAUT009946-PA"/>
    <property type="gene ID" value="GAUT009946"/>
</dbReference>
<feature type="compositionally biased region" description="Low complexity" evidence="1">
    <location>
        <begin position="31"/>
        <end position="48"/>
    </location>
</feature>
<dbReference type="STRING" id="7395.A0A1A9UMZ9"/>
<accession>A0A1A9UMZ9</accession>
<reference evidence="2" key="1">
    <citation type="submission" date="2020-05" db="UniProtKB">
        <authorList>
            <consortium name="EnsemblMetazoa"/>
        </authorList>
    </citation>
    <scope>IDENTIFICATION</scope>
    <source>
        <strain evidence="2">TTRI</strain>
    </source>
</reference>
<dbReference type="VEuPathDB" id="VectorBase:GAUT009946"/>
<name>A0A1A9UMZ9_GLOAU</name>
<organism evidence="2 3">
    <name type="scientific">Glossina austeni</name>
    <name type="common">Savannah tsetse fly</name>
    <dbReference type="NCBI Taxonomy" id="7395"/>
    <lineage>
        <taxon>Eukaryota</taxon>
        <taxon>Metazoa</taxon>
        <taxon>Ecdysozoa</taxon>
        <taxon>Arthropoda</taxon>
        <taxon>Hexapoda</taxon>
        <taxon>Insecta</taxon>
        <taxon>Pterygota</taxon>
        <taxon>Neoptera</taxon>
        <taxon>Endopterygota</taxon>
        <taxon>Diptera</taxon>
        <taxon>Brachycera</taxon>
        <taxon>Muscomorpha</taxon>
        <taxon>Hippoboscoidea</taxon>
        <taxon>Glossinidae</taxon>
        <taxon>Glossina</taxon>
    </lineage>
</organism>
<evidence type="ECO:0000313" key="2">
    <source>
        <dbReference type="EnsemblMetazoa" id="GAUT009946-PA"/>
    </source>
</evidence>
<proteinExistence type="predicted"/>
<dbReference type="AlphaFoldDB" id="A0A1A9UMZ9"/>
<evidence type="ECO:0000313" key="3">
    <source>
        <dbReference type="Proteomes" id="UP000078200"/>
    </source>
</evidence>
<feature type="region of interest" description="Disordered" evidence="1">
    <location>
        <begin position="31"/>
        <end position="55"/>
    </location>
</feature>